<evidence type="ECO:0000313" key="3">
    <source>
        <dbReference type="Proteomes" id="UP000828390"/>
    </source>
</evidence>
<feature type="signal peptide" evidence="1">
    <location>
        <begin position="1"/>
        <end position="23"/>
    </location>
</feature>
<protein>
    <submittedName>
        <fullName evidence="2">Uncharacterized protein</fullName>
    </submittedName>
</protein>
<keyword evidence="3" id="KW-1185">Reference proteome</keyword>
<evidence type="ECO:0000313" key="2">
    <source>
        <dbReference type="EMBL" id="KAH3834727.1"/>
    </source>
</evidence>
<proteinExistence type="predicted"/>
<comment type="caution">
    <text evidence="2">The sequence shown here is derived from an EMBL/GenBank/DDBJ whole genome shotgun (WGS) entry which is preliminary data.</text>
</comment>
<sequence length="180" mass="19556">MLKGVKMKRMFMCVVLLAGYCLAVPQPDCLAPSVESDGSTPATCGGFIGQQCPSPTDSCPLLPSSDFGYCCVGCGRNAPSPTVACYSHRDCRRGERCVKPVNNGLARGVCCRNDGGTYESATGAYILFKGWMFSSYSTAVRRVKQSIFLINLFLCNLVYSLYVHMRQLATALLNQFMPSV</sequence>
<dbReference type="AlphaFoldDB" id="A0A9D4K7U5"/>
<organism evidence="2 3">
    <name type="scientific">Dreissena polymorpha</name>
    <name type="common">Zebra mussel</name>
    <name type="synonym">Mytilus polymorpha</name>
    <dbReference type="NCBI Taxonomy" id="45954"/>
    <lineage>
        <taxon>Eukaryota</taxon>
        <taxon>Metazoa</taxon>
        <taxon>Spiralia</taxon>
        <taxon>Lophotrochozoa</taxon>
        <taxon>Mollusca</taxon>
        <taxon>Bivalvia</taxon>
        <taxon>Autobranchia</taxon>
        <taxon>Heteroconchia</taxon>
        <taxon>Euheterodonta</taxon>
        <taxon>Imparidentia</taxon>
        <taxon>Neoheterodontei</taxon>
        <taxon>Myida</taxon>
        <taxon>Dreissenoidea</taxon>
        <taxon>Dreissenidae</taxon>
        <taxon>Dreissena</taxon>
    </lineage>
</organism>
<gene>
    <name evidence="2" type="ORF">DPMN_108062</name>
</gene>
<reference evidence="2" key="2">
    <citation type="submission" date="2020-11" db="EMBL/GenBank/DDBJ databases">
        <authorList>
            <person name="McCartney M.A."/>
            <person name="Auch B."/>
            <person name="Kono T."/>
            <person name="Mallez S."/>
            <person name="Becker A."/>
            <person name="Gohl D.M."/>
            <person name="Silverstein K.A.T."/>
            <person name="Koren S."/>
            <person name="Bechman K.B."/>
            <person name="Herman A."/>
            <person name="Abrahante J.E."/>
            <person name="Garbe J."/>
        </authorList>
    </citation>
    <scope>NUCLEOTIDE SEQUENCE</scope>
    <source>
        <strain evidence="2">Duluth1</strain>
        <tissue evidence="2">Whole animal</tissue>
    </source>
</reference>
<reference evidence="2" key="1">
    <citation type="journal article" date="2019" name="bioRxiv">
        <title>The Genome of the Zebra Mussel, Dreissena polymorpha: A Resource for Invasive Species Research.</title>
        <authorList>
            <person name="McCartney M.A."/>
            <person name="Auch B."/>
            <person name="Kono T."/>
            <person name="Mallez S."/>
            <person name="Zhang Y."/>
            <person name="Obille A."/>
            <person name="Becker A."/>
            <person name="Abrahante J.E."/>
            <person name="Garbe J."/>
            <person name="Badalamenti J.P."/>
            <person name="Herman A."/>
            <person name="Mangelson H."/>
            <person name="Liachko I."/>
            <person name="Sullivan S."/>
            <person name="Sone E.D."/>
            <person name="Koren S."/>
            <person name="Silverstein K.A.T."/>
            <person name="Beckman K.B."/>
            <person name="Gohl D.M."/>
        </authorList>
    </citation>
    <scope>NUCLEOTIDE SEQUENCE</scope>
    <source>
        <strain evidence="2">Duluth1</strain>
        <tissue evidence="2">Whole animal</tissue>
    </source>
</reference>
<dbReference type="EMBL" id="JAIWYP010000004">
    <property type="protein sequence ID" value="KAH3834727.1"/>
    <property type="molecule type" value="Genomic_DNA"/>
</dbReference>
<accession>A0A9D4K7U5</accession>
<keyword evidence="1" id="KW-0732">Signal</keyword>
<feature type="chain" id="PRO_5038350993" evidence="1">
    <location>
        <begin position="24"/>
        <end position="180"/>
    </location>
</feature>
<name>A0A9D4K7U5_DREPO</name>
<evidence type="ECO:0000256" key="1">
    <source>
        <dbReference type="SAM" id="SignalP"/>
    </source>
</evidence>
<dbReference type="Proteomes" id="UP000828390">
    <property type="component" value="Unassembled WGS sequence"/>
</dbReference>